<reference evidence="7 8" key="1">
    <citation type="submission" date="2016-10" db="EMBL/GenBank/DDBJ databases">
        <authorList>
            <person name="de Groot N.N."/>
        </authorList>
    </citation>
    <scope>NUCLEOTIDE SEQUENCE [LARGE SCALE GENOMIC DNA]</scope>
    <source>
        <strain evidence="7 8">RK1</strain>
    </source>
</reference>
<organism evidence="7 8">
    <name type="scientific">Parapedobacter indicus</name>
    <dbReference type="NCBI Taxonomy" id="1477437"/>
    <lineage>
        <taxon>Bacteria</taxon>
        <taxon>Pseudomonadati</taxon>
        <taxon>Bacteroidota</taxon>
        <taxon>Sphingobacteriia</taxon>
        <taxon>Sphingobacteriales</taxon>
        <taxon>Sphingobacteriaceae</taxon>
        <taxon>Parapedobacter</taxon>
    </lineage>
</organism>
<feature type="domain" description="RNA polymerase sigma factor 70 region 4 type 2" evidence="6">
    <location>
        <begin position="190"/>
        <end position="242"/>
    </location>
</feature>
<dbReference type="GO" id="GO:0003677">
    <property type="term" value="F:DNA binding"/>
    <property type="evidence" value="ECO:0007669"/>
    <property type="project" value="InterPro"/>
</dbReference>
<keyword evidence="2" id="KW-0805">Transcription regulation</keyword>
<proteinExistence type="inferred from homology"/>
<dbReference type="Gene3D" id="1.10.1740.10">
    <property type="match status" value="1"/>
</dbReference>
<dbReference type="Pfam" id="PF04542">
    <property type="entry name" value="Sigma70_r2"/>
    <property type="match status" value="1"/>
</dbReference>
<dbReference type="Pfam" id="PF08281">
    <property type="entry name" value="Sigma70_r4_2"/>
    <property type="match status" value="1"/>
</dbReference>
<dbReference type="Gene3D" id="1.10.10.10">
    <property type="entry name" value="Winged helix-like DNA-binding domain superfamily/Winged helix DNA-binding domain"/>
    <property type="match status" value="1"/>
</dbReference>
<evidence type="ECO:0000313" key="7">
    <source>
        <dbReference type="EMBL" id="SFI85734.1"/>
    </source>
</evidence>
<evidence type="ECO:0000256" key="4">
    <source>
        <dbReference type="ARBA" id="ARBA00023163"/>
    </source>
</evidence>
<dbReference type="GO" id="GO:0006352">
    <property type="term" value="P:DNA-templated transcription initiation"/>
    <property type="evidence" value="ECO:0007669"/>
    <property type="project" value="InterPro"/>
</dbReference>
<evidence type="ECO:0000256" key="2">
    <source>
        <dbReference type="ARBA" id="ARBA00023015"/>
    </source>
</evidence>
<dbReference type="OrthoDB" id="799938at2"/>
<dbReference type="RefSeq" id="WP_090627453.1">
    <property type="nucleotide sequence ID" value="NZ_FOQO01000006.1"/>
</dbReference>
<keyword evidence="4" id="KW-0804">Transcription</keyword>
<evidence type="ECO:0000256" key="3">
    <source>
        <dbReference type="ARBA" id="ARBA00023082"/>
    </source>
</evidence>
<dbReference type="InterPro" id="IPR007627">
    <property type="entry name" value="RNA_pol_sigma70_r2"/>
</dbReference>
<dbReference type="EMBL" id="FOQO01000006">
    <property type="protein sequence ID" value="SFI85734.1"/>
    <property type="molecule type" value="Genomic_DNA"/>
</dbReference>
<evidence type="ECO:0000256" key="1">
    <source>
        <dbReference type="ARBA" id="ARBA00010641"/>
    </source>
</evidence>
<dbReference type="SUPFAM" id="SSF88946">
    <property type="entry name" value="Sigma2 domain of RNA polymerase sigma factors"/>
    <property type="match status" value="1"/>
</dbReference>
<dbReference type="InterPro" id="IPR013249">
    <property type="entry name" value="RNA_pol_sigma70_r4_t2"/>
</dbReference>
<evidence type="ECO:0000259" key="5">
    <source>
        <dbReference type="Pfam" id="PF04542"/>
    </source>
</evidence>
<dbReference type="PANTHER" id="PTHR43133:SF46">
    <property type="entry name" value="RNA POLYMERASE SIGMA-70 FACTOR ECF SUBFAMILY"/>
    <property type="match status" value="1"/>
</dbReference>
<evidence type="ECO:0000259" key="6">
    <source>
        <dbReference type="Pfam" id="PF08281"/>
    </source>
</evidence>
<dbReference type="InterPro" id="IPR036388">
    <property type="entry name" value="WH-like_DNA-bd_sf"/>
</dbReference>
<dbReference type="InterPro" id="IPR014284">
    <property type="entry name" value="RNA_pol_sigma-70_dom"/>
</dbReference>
<keyword evidence="3" id="KW-0731">Sigma factor</keyword>
<dbReference type="NCBIfam" id="TIGR02937">
    <property type="entry name" value="sigma70-ECF"/>
    <property type="match status" value="1"/>
</dbReference>
<dbReference type="InterPro" id="IPR013325">
    <property type="entry name" value="RNA_pol_sigma_r2"/>
</dbReference>
<feature type="domain" description="RNA polymerase sigma-70 region 2" evidence="5">
    <location>
        <begin position="94"/>
        <end position="160"/>
    </location>
</feature>
<dbReference type="STRING" id="1477437.SAMN05444682_10677"/>
<evidence type="ECO:0000313" key="8">
    <source>
        <dbReference type="Proteomes" id="UP000198670"/>
    </source>
</evidence>
<dbReference type="GO" id="GO:0016987">
    <property type="term" value="F:sigma factor activity"/>
    <property type="evidence" value="ECO:0007669"/>
    <property type="project" value="UniProtKB-KW"/>
</dbReference>
<comment type="similarity">
    <text evidence="1">Belongs to the sigma-70 factor family. ECF subfamily.</text>
</comment>
<protein>
    <submittedName>
        <fullName evidence="7">RNA polymerase sigma-70 factor, ECF subfamily</fullName>
    </submittedName>
</protein>
<dbReference type="Proteomes" id="UP000198670">
    <property type="component" value="Unassembled WGS sequence"/>
</dbReference>
<accession>A0A1I3LLV4</accession>
<dbReference type="PANTHER" id="PTHR43133">
    <property type="entry name" value="RNA POLYMERASE ECF-TYPE SIGMA FACTO"/>
    <property type="match status" value="1"/>
</dbReference>
<dbReference type="InterPro" id="IPR013324">
    <property type="entry name" value="RNA_pol_sigma_r3/r4-like"/>
</dbReference>
<dbReference type="AlphaFoldDB" id="A0A1I3LLV4"/>
<gene>
    <name evidence="7" type="ORF">SAMN05444682_10677</name>
</gene>
<dbReference type="InterPro" id="IPR039425">
    <property type="entry name" value="RNA_pol_sigma-70-like"/>
</dbReference>
<dbReference type="CDD" id="cd06171">
    <property type="entry name" value="Sigma70_r4"/>
    <property type="match status" value="1"/>
</dbReference>
<dbReference type="SUPFAM" id="SSF88659">
    <property type="entry name" value="Sigma3 and sigma4 domains of RNA polymerase sigma factors"/>
    <property type="match status" value="1"/>
</dbReference>
<sequence length="263" mass="31076">MNCAFFNLLIYYTFTPLLVNAEHSYLEGNAKLHMMQCQQEIVNVGCWLSLPFRKRMYLSTDHIIAIMKATCFSEDRKLLFKIAAGDEFAFKQVYDYYFPKIKAFAFRVLLDVDCAQEVAQEVMLAFWQKGDGLREIRNVEAFLKTLSKRRTIDALRKLQRARAVKRNLKEQWQESSEETEERVLLREVRRLLEEGIDLLPPQQQRVYQLCHQEGLKYEEAARQLDIAPGTVQSHMKHALRFLRDYLKLHHIDVAVWLLIFNLN</sequence>
<keyword evidence="8" id="KW-1185">Reference proteome</keyword>
<name>A0A1I3LLV4_9SPHI</name>